<dbReference type="AlphaFoldDB" id="A0A177T386"/>
<proteinExistence type="predicted"/>
<comment type="caution">
    <text evidence="1">The sequence shown here is derived from an EMBL/GenBank/DDBJ whole genome shotgun (WGS) entry which is preliminary data.</text>
</comment>
<reference evidence="1" key="2">
    <citation type="journal article" date="2019" name="IMA Fungus">
        <title>Genome sequencing and comparison of five Tilletia species to identify candidate genes for the detection of regulated species infecting wheat.</title>
        <authorList>
            <person name="Nguyen H.D.T."/>
            <person name="Sultana T."/>
            <person name="Kesanakurti P."/>
            <person name="Hambleton S."/>
        </authorList>
    </citation>
    <scope>NUCLEOTIDE SEQUENCE</scope>
    <source>
        <strain evidence="1">DAOMC 238032</strain>
    </source>
</reference>
<accession>A0A177T386</accession>
<reference evidence="1" key="1">
    <citation type="submission" date="2016-04" db="EMBL/GenBank/DDBJ databases">
        <authorList>
            <person name="Nguyen H.D."/>
            <person name="Kesanakurti P."/>
            <person name="Cullis J."/>
            <person name="Levesque C.A."/>
            <person name="Hambleton S."/>
        </authorList>
    </citation>
    <scope>NUCLEOTIDE SEQUENCE</scope>
    <source>
        <strain evidence="1">DAOMC 238032</strain>
    </source>
</reference>
<dbReference type="EMBL" id="LWDD02002120">
    <property type="protein sequence ID" value="KAE8242839.1"/>
    <property type="molecule type" value="Genomic_DNA"/>
</dbReference>
<dbReference type="Proteomes" id="UP000077671">
    <property type="component" value="Unassembled WGS sequence"/>
</dbReference>
<sequence length="204" mass="23493">MPKIAISRRPTHHINRRVSQSIFRAVDYAVFIGRALNLYVVLNLIDRDSASAATVFAKIRQKYRTWLRYRLKKEGRQLEAPTYIYALEAPDGHHHVNWAVHVPEGLEEEFRQRLPRWLKRAQGECRPHDVHVDPIRQSHVKRLAKYIVKGTDPTFIDHFFLGDFAAPQGLVHGKRAGVSPSLGHAARRAVGFRPRRGSTWRQAA</sequence>
<evidence type="ECO:0000313" key="2">
    <source>
        <dbReference type="Proteomes" id="UP000077671"/>
    </source>
</evidence>
<evidence type="ECO:0000313" key="1">
    <source>
        <dbReference type="EMBL" id="KAE8242839.1"/>
    </source>
</evidence>
<protein>
    <submittedName>
        <fullName evidence="1">Uncharacterized protein</fullName>
    </submittedName>
</protein>
<name>A0A177T386_9BASI</name>
<gene>
    <name evidence="1" type="ORF">A4X03_0g7952</name>
</gene>
<organism evidence="1 2">
    <name type="scientific">Tilletia caries</name>
    <name type="common">wheat bunt fungus</name>
    <dbReference type="NCBI Taxonomy" id="13290"/>
    <lineage>
        <taxon>Eukaryota</taxon>
        <taxon>Fungi</taxon>
        <taxon>Dikarya</taxon>
        <taxon>Basidiomycota</taxon>
        <taxon>Ustilaginomycotina</taxon>
        <taxon>Exobasidiomycetes</taxon>
        <taxon>Tilletiales</taxon>
        <taxon>Tilletiaceae</taxon>
        <taxon>Tilletia</taxon>
    </lineage>
</organism>